<evidence type="ECO:0000256" key="1">
    <source>
        <dbReference type="SAM" id="MobiDB-lite"/>
    </source>
</evidence>
<feature type="domain" description="Reverse transcriptase" evidence="2">
    <location>
        <begin position="934"/>
        <end position="1116"/>
    </location>
</feature>
<dbReference type="InterPro" id="IPR000477">
    <property type="entry name" value="RT_dom"/>
</dbReference>
<dbReference type="AlphaFoldDB" id="A0A815TGP0"/>
<protein>
    <recommendedName>
        <fullName evidence="2">Reverse transcriptase domain-containing protein</fullName>
    </recommendedName>
</protein>
<dbReference type="EMBL" id="CAJNOJ010000638">
    <property type="protein sequence ID" value="CAF1501766.1"/>
    <property type="molecule type" value="Genomic_DNA"/>
</dbReference>
<evidence type="ECO:0000313" key="4">
    <source>
        <dbReference type="Proteomes" id="UP000663852"/>
    </source>
</evidence>
<gene>
    <name evidence="3" type="ORF">EDS130_LOCUS42675</name>
</gene>
<dbReference type="PROSITE" id="PS50878">
    <property type="entry name" value="RT_POL"/>
    <property type="match status" value="2"/>
</dbReference>
<evidence type="ECO:0000313" key="3">
    <source>
        <dbReference type="EMBL" id="CAF1501766.1"/>
    </source>
</evidence>
<organism evidence="3 4">
    <name type="scientific">Adineta ricciae</name>
    <name type="common">Rotifer</name>
    <dbReference type="NCBI Taxonomy" id="249248"/>
    <lineage>
        <taxon>Eukaryota</taxon>
        <taxon>Metazoa</taxon>
        <taxon>Spiralia</taxon>
        <taxon>Gnathifera</taxon>
        <taxon>Rotifera</taxon>
        <taxon>Eurotatoria</taxon>
        <taxon>Bdelloidea</taxon>
        <taxon>Adinetida</taxon>
        <taxon>Adinetidae</taxon>
        <taxon>Adineta</taxon>
    </lineage>
</organism>
<reference evidence="3" key="1">
    <citation type="submission" date="2021-02" db="EMBL/GenBank/DDBJ databases">
        <authorList>
            <person name="Nowell W R."/>
        </authorList>
    </citation>
    <scope>NUCLEOTIDE SEQUENCE</scope>
</reference>
<comment type="caution">
    <text evidence="3">The sequence shown here is derived from an EMBL/GenBank/DDBJ whole genome shotgun (WGS) entry which is preliminary data.</text>
</comment>
<feature type="region of interest" description="Disordered" evidence="1">
    <location>
        <begin position="1"/>
        <end position="30"/>
    </location>
</feature>
<dbReference type="InterPro" id="IPR058912">
    <property type="entry name" value="HTH_animal"/>
</dbReference>
<name>A0A815TGP0_ADIRI</name>
<accession>A0A815TGP0</accession>
<evidence type="ECO:0000259" key="2">
    <source>
        <dbReference type="PROSITE" id="PS50878"/>
    </source>
</evidence>
<feature type="compositionally biased region" description="Polar residues" evidence="1">
    <location>
        <begin position="821"/>
        <end position="838"/>
    </location>
</feature>
<dbReference type="PANTHER" id="PTHR21301">
    <property type="entry name" value="REVERSE TRANSCRIPTASE"/>
    <property type="match status" value="1"/>
</dbReference>
<dbReference type="Proteomes" id="UP000663852">
    <property type="component" value="Unassembled WGS sequence"/>
</dbReference>
<proteinExistence type="predicted"/>
<feature type="region of interest" description="Disordered" evidence="1">
    <location>
        <begin position="812"/>
        <end position="844"/>
    </location>
</feature>
<dbReference type="Pfam" id="PF26215">
    <property type="entry name" value="HTH_animal"/>
    <property type="match status" value="1"/>
</dbReference>
<sequence length="1116" mass="128966">MPRSNKKWCGHPMSHEGTKKSGPGALRPHGDRPIHHDLAAFITHEYYQVNANVGFSLSKGDLLCRTCYKAESTRFHSSLFEEGNSIAVDSPISAGSRHMAETVETKYKLEQHKELLNQVFQVLGIEKIRNVRLTNQVDKQVTIAIELIRSAAEALQRSENITQPSSHSLFKLADKEYLLDSVKFLINSSDRHEQIRLLTLATPEWGRTKVEEYFECSCYLAQKSISLRDSYGKLAVPVDWRGNTCLDPHIVQKIIDFYSDDVISHQSPNKRNVIHVQKNPVAVRHMSMTIGQAYQLFVQQLQANQSLSSVQKSSFYNLRPKWIKVKKPHDVCTCIYHENFELLIQLMSTNRPQLQRSQMQRVGGSIHDLLEEFDVNDHLDHNIDFVHAAQSVIVQFIRHRYSTVKRVNYITDGAPQHFKSNKSMLNLTYHESDFGIPAAWTFSATAHGKGLIDGIRTALKYRATRRVLTREVSEVSTRFTAHILTIIQIYEKLQESFPKEPMKFTVTTGWHQVLRPIFNQATRQTTFINDIHFIRRLGLYQNIGLLTSTTNFITFDVTDLYTMIPRNGALVALEQFLEKHAINGRINGMTIGTLIKLAVTVLETNSFVFEGKYYKQIRGGAMGSPFTMTLANIYMLKWEQLLVEHQKAHNELYGRYIDDVFMTSNLSLDKINFMLDVVNNQDENIRITRSIGLNAQFLDVSVYNNQGQLKTTVFHKPSAAPYILPFLSDHPRHIHRGIIKAALLRAVRLCSHVQDFNEERLRIEVTLLLNDYPPKFISYHFKKFFQQNNVTLLLEQLDDEIYQGLHRKQISLPTRHERGRQQGQPTNPYRTKQSSNQTEQRREQWNSKEIRVHYIYSGGPMSEFKQRLKQLWKNHYVYPASAISYHDKSVAYMAKTQAYQEIENGINPCKDYFDRILALLKPLLKNKAINLNIWKQSMHPTIETIELPHLYFIPKPHKIGTPLRPIISMIRSPAKGISHFLDLVLRPIFQQATRQTSFINDIHFIRRLELYRNLGLLTPKTNFITFDVTDLYTMIPRNRALVALEQFLKRHAINGRINGMTIDTLIKLSVTVLETNSFVFEGKYYKQIRGGAMGSPFTMTLANICMLKWEKILVEY</sequence>
<feature type="domain" description="Reverse transcriptase" evidence="2">
    <location>
        <begin position="471"/>
        <end position="727"/>
    </location>
</feature>
<dbReference type="PANTHER" id="PTHR21301:SF10">
    <property type="entry name" value="REVERSE TRANSCRIPTASE DOMAIN-CONTAINING PROTEIN"/>
    <property type="match status" value="1"/>
</dbReference>